<name>A0AA95KSR8_9GAMM</name>
<dbReference type="NCBIfam" id="TIGR01935">
    <property type="entry name" value="NOT-MenG"/>
    <property type="match status" value="1"/>
</dbReference>
<protein>
    <recommendedName>
        <fullName evidence="10">4-hydroxy-4-methyl-2-oxoglutarate aldolase</fullName>
        <shortName evidence="10">HMG aldolase</shortName>
        <ecNumber evidence="10">4.1.1.112</ecNumber>
        <ecNumber evidence="10">4.1.3.17</ecNumber>
    </recommendedName>
    <alternativeName>
        <fullName evidence="10">Oxaloacetate decarboxylase</fullName>
    </alternativeName>
</protein>
<dbReference type="KEGG" id="tput:QJT81_10180"/>
<organism evidence="11">
    <name type="scientific">Candidatus Thiothrix putei</name>
    <dbReference type="NCBI Taxonomy" id="3080811"/>
    <lineage>
        <taxon>Bacteria</taxon>
        <taxon>Pseudomonadati</taxon>
        <taxon>Pseudomonadota</taxon>
        <taxon>Gammaproteobacteria</taxon>
        <taxon>Thiotrichales</taxon>
        <taxon>Thiotrichaceae</taxon>
        <taxon>Thiothrix</taxon>
    </lineage>
</organism>
<dbReference type="GO" id="GO:0051252">
    <property type="term" value="P:regulation of RNA metabolic process"/>
    <property type="evidence" value="ECO:0007669"/>
    <property type="project" value="InterPro"/>
</dbReference>
<evidence type="ECO:0000256" key="4">
    <source>
        <dbReference type="ARBA" id="ARBA00011233"/>
    </source>
</evidence>
<dbReference type="EC" id="4.1.3.17" evidence="10"/>
<evidence type="ECO:0000256" key="5">
    <source>
        <dbReference type="ARBA" id="ARBA00022723"/>
    </source>
</evidence>
<keyword evidence="9" id="KW-0460">Magnesium</keyword>
<dbReference type="InterPro" id="IPR036704">
    <property type="entry name" value="RraA/RraA-like_sf"/>
</dbReference>
<dbReference type="GO" id="GO:0047443">
    <property type="term" value="F:4-hydroxy-4-methyl-2-oxoglutarate aldolase activity"/>
    <property type="evidence" value="ECO:0007669"/>
    <property type="project" value="UniProtKB-EC"/>
</dbReference>
<sequence length="166" mass="17999">MTDFKTADLLDDNEDKPLQVVQPGFNNYGGRSKFSGEIVTIKIYEDNSLVRELVAEDGKGRVLVVDGGGSTRCALLGDMLAEKAVKNGWNGIVVYGLIRDSVDIGQMDIGVKAIGTLPLKSVKRGVGLRNEVVRFHDVTFTPGQYLYSDEDGMIVSPVPLLGEVHS</sequence>
<reference evidence="11" key="2">
    <citation type="submission" date="2023-04" db="EMBL/GenBank/DDBJ databases">
        <authorList>
            <person name="Beletskiy A.V."/>
            <person name="Mardanov A.V."/>
            <person name="Ravin N.V."/>
        </authorList>
    </citation>
    <scope>NUCLEOTIDE SEQUENCE</scope>
    <source>
        <strain evidence="11">GKL-02</strain>
    </source>
</reference>
<evidence type="ECO:0000256" key="1">
    <source>
        <dbReference type="ARBA" id="ARBA00001342"/>
    </source>
</evidence>
<comment type="subunit">
    <text evidence="4 10">Homotrimer.</text>
</comment>
<proteinExistence type="inferred from homology"/>
<evidence type="ECO:0000256" key="2">
    <source>
        <dbReference type="ARBA" id="ARBA00001968"/>
    </source>
</evidence>
<dbReference type="AlphaFoldDB" id="A0AA95KSR8"/>
<keyword evidence="5 9" id="KW-0479">Metal-binding</keyword>
<comment type="cofactor">
    <cofactor evidence="2 10">
        <name>a divalent metal cation</name>
        <dbReference type="ChEBI" id="CHEBI:60240"/>
    </cofactor>
</comment>
<dbReference type="CDD" id="cd16841">
    <property type="entry name" value="RraA_family"/>
    <property type="match status" value="1"/>
</dbReference>
<evidence type="ECO:0000256" key="6">
    <source>
        <dbReference type="ARBA" id="ARBA00023239"/>
    </source>
</evidence>
<dbReference type="GO" id="GO:0046872">
    <property type="term" value="F:metal ion binding"/>
    <property type="evidence" value="ECO:0007669"/>
    <property type="project" value="UniProtKB-KW"/>
</dbReference>
<dbReference type="PANTHER" id="PTHR33254">
    <property type="entry name" value="4-HYDROXY-4-METHYL-2-OXOGLUTARATE ALDOLASE 3-RELATED"/>
    <property type="match status" value="1"/>
</dbReference>
<dbReference type="EMBL" id="CP124756">
    <property type="protein sequence ID" value="WGZ96303.1"/>
    <property type="molecule type" value="Genomic_DNA"/>
</dbReference>
<dbReference type="GO" id="GO:0008428">
    <property type="term" value="F:ribonuclease inhibitor activity"/>
    <property type="evidence" value="ECO:0007669"/>
    <property type="project" value="InterPro"/>
</dbReference>
<feature type="binding site" evidence="9">
    <location>
        <position position="100"/>
    </location>
    <ligand>
        <name>Mg(2+)</name>
        <dbReference type="ChEBI" id="CHEBI:18420"/>
    </ligand>
</feature>
<evidence type="ECO:0000256" key="9">
    <source>
        <dbReference type="PIRSR" id="PIRSR605493-1"/>
    </source>
</evidence>
<dbReference type="GO" id="GO:0008948">
    <property type="term" value="F:oxaloacetate decarboxylase activity"/>
    <property type="evidence" value="ECO:0007669"/>
    <property type="project" value="UniProtKB-EC"/>
</dbReference>
<reference evidence="11" key="1">
    <citation type="journal article" date="2023" name="Int. J. Mol. Sci.">
        <title>Metagenomics Revealed a New Genus 'Candidatus Thiocaldithrix dubininis' gen. nov., sp. nov. and a New Species 'Candidatus Thiothrix putei' sp. nov. in the Family Thiotrichaceae, Some Members of Which Have Traits of Both Na+- and H+-Motive Energetics.</title>
        <authorList>
            <person name="Ravin N.V."/>
            <person name="Muntyan M.S."/>
            <person name="Smolyakov D.D."/>
            <person name="Rudenko T.S."/>
            <person name="Beletsky A.V."/>
            <person name="Mardanov A.V."/>
            <person name="Grabovich M.Y."/>
        </authorList>
    </citation>
    <scope>NUCLEOTIDE SEQUENCE</scope>
    <source>
        <strain evidence="11">GKL-02</strain>
    </source>
</reference>
<comment type="catalytic activity">
    <reaction evidence="1 10">
        <text>4-hydroxy-4-methyl-2-oxoglutarate = 2 pyruvate</text>
        <dbReference type="Rhea" id="RHEA:22748"/>
        <dbReference type="ChEBI" id="CHEBI:15361"/>
        <dbReference type="ChEBI" id="CHEBI:58276"/>
        <dbReference type="EC" id="4.1.3.17"/>
    </reaction>
</comment>
<dbReference type="Gene3D" id="3.50.30.40">
    <property type="entry name" value="Ribonuclease E inhibitor RraA/RraA-like"/>
    <property type="match status" value="1"/>
</dbReference>
<dbReference type="NCBIfam" id="NF006875">
    <property type="entry name" value="PRK09372.1"/>
    <property type="match status" value="1"/>
</dbReference>
<dbReference type="InterPro" id="IPR005493">
    <property type="entry name" value="RraA/RraA-like"/>
</dbReference>
<evidence type="ECO:0000256" key="7">
    <source>
        <dbReference type="ARBA" id="ARBA00025046"/>
    </source>
</evidence>
<evidence type="ECO:0000256" key="3">
    <source>
        <dbReference type="ARBA" id="ARBA00008621"/>
    </source>
</evidence>
<comment type="function">
    <text evidence="7 10">Catalyzes the aldol cleavage of 4-hydroxy-4-methyl-2-oxoglutarate (HMG) into 2 molecules of pyruvate. Also contains a secondary oxaloacetate (OAA) decarboxylase activity due to the common pyruvate enolate transition state formed following C-C bond cleavage in the retro-aldol and decarboxylation reactions.</text>
</comment>
<dbReference type="Pfam" id="PF03737">
    <property type="entry name" value="RraA-like"/>
    <property type="match status" value="1"/>
</dbReference>
<dbReference type="PANTHER" id="PTHR33254:SF4">
    <property type="entry name" value="4-HYDROXY-4-METHYL-2-OXOGLUTARATE ALDOLASE 3-RELATED"/>
    <property type="match status" value="1"/>
</dbReference>
<feature type="binding site" evidence="9">
    <location>
        <position position="99"/>
    </location>
    <ligand>
        <name>substrate</name>
    </ligand>
</feature>
<comment type="catalytic activity">
    <reaction evidence="8 10">
        <text>oxaloacetate + H(+) = pyruvate + CO2</text>
        <dbReference type="Rhea" id="RHEA:15641"/>
        <dbReference type="ChEBI" id="CHEBI:15361"/>
        <dbReference type="ChEBI" id="CHEBI:15378"/>
        <dbReference type="ChEBI" id="CHEBI:16452"/>
        <dbReference type="ChEBI" id="CHEBI:16526"/>
        <dbReference type="EC" id="4.1.1.112"/>
    </reaction>
</comment>
<comment type="similarity">
    <text evidence="3 10">Belongs to the class II aldolase/RraA-like family.</text>
</comment>
<dbReference type="EC" id="4.1.1.112" evidence="10"/>
<dbReference type="InterPro" id="IPR010203">
    <property type="entry name" value="RraA"/>
</dbReference>
<evidence type="ECO:0000256" key="10">
    <source>
        <dbReference type="RuleBase" id="RU004338"/>
    </source>
</evidence>
<feature type="binding site" evidence="9">
    <location>
        <begin position="77"/>
        <end position="80"/>
    </location>
    <ligand>
        <name>substrate</name>
    </ligand>
</feature>
<comment type="cofactor">
    <cofactor evidence="9">
        <name>Mg(2+)</name>
        <dbReference type="ChEBI" id="CHEBI:18420"/>
    </cofactor>
</comment>
<evidence type="ECO:0000256" key="8">
    <source>
        <dbReference type="ARBA" id="ARBA00047973"/>
    </source>
</evidence>
<keyword evidence="6 10" id="KW-0456">Lyase</keyword>
<gene>
    <name evidence="11" type="primary">rraA</name>
    <name evidence="11" type="ORF">QJT81_10180</name>
</gene>
<evidence type="ECO:0000313" key="11">
    <source>
        <dbReference type="EMBL" id="WGZ96303.1"/>
    </source>
</evidence>
<dbReference type="Proteomes" id="UP001301326">
    <property type="component" value="Chromosome"/>
</dbReference>
<dbReference type="SUPFAM" id="SSF89562">
    <property type="entry name" value="RraA-like"/>
    <property type="match status" value="1"/>
</dbReference>
<accession>A0AA95KSR8</accession>